<feature type="domain" description="ABC transmembrane type-1" evidence="8">
    <location>
        <begin position="100"/>
        <end position="315"/>
    </location>
</feature>
<dbReference type="InterPro" id="IPR035906">
    <property type="entry name" value="MetI-like_sf"/>
</dbReference>
<gene>
    <name evidence="9" type="ORF">HND93_31915</name>
</gene>
<dbReference type="PANTHER" id="PTHR43163">
    <property type="entry name" value="DIPEPTIDE TRANSPORT SYSTEM PERMEASE PROTEIN DPPB-RELATED"/>
    <property type="match status" value="1"/>
</dbReference>
<evidence type="ECO:0000256" key="3">
    <source>
        <dbReference type="ARBA" id="ARBA00022475"/>
    </source>
</evidence>
<comment type="similarity">
    <text evidence="7">Belongs to the binding-protein-dependent transport system permease family.</text>
</comment>
<keyword evidence="6 7" id="KW-0472">Membrane</keyword>
<feature type="transmembrane region" description="Helical" evidence="7">
    <location>
        <begin position="246"/>
        <end position="272"/>
    </location>
</feature>
<keyword evidence="5 7" id="KW-1133">Transmembrane helix</keyword>
<evidence type="ECO:0000256" key="6">
    <source>
        <dbReference type="ARBA" id="ARBA00023136"/>
    </source>
</evidence>
<keyword evidence="2 7" id="KW-0813">Transport</keyword>
<keyword evidence="10" id="KW-1185">Reference proteome</keyword>
<accession>A0ABX2TM30</accession>
<evidence type="ECO:0000313" key="10">
    <source>
        <dbReference type="Proteomes" id="UP000584642"/>
    </source>
</evidence>
<evidence type="ECO:0000313" key="9">
    <source>
        <dbReference type="EMBL" id="NYZ24337.1"/>
    </source>
</evidence>
<evidence type="ECO:0000256" key="2">
    <source>
        <dbReference type="ARBA" id="ARBA00022448"/>
    </source>
</evidence>
<evidence type="ECO:0000256" key="7">
    <source>
        <dbReference type="RuleBase" id="RU363032"/>
    </source>
</evidence>
<name>A0ABX2TM30_9PROT</name>
<dbReference type="InterPro" id="IPR000515">
    <property type="entry name" value="MetI-like"/>
</dbReference>
<dbReference type="Pfam" id="PF19300">
    <property type="entry name" value="BPD_transp_1_N"/>
    <property type="match status" value="1"/>
</dbReference>
<comment type="caution">
    <text evidence="9">The sequence shown here is derived from an EMBL/GenBank/DDBJ whole genome shotgun (WGS) entry which is preliminary data.</text>
</comment>
<dbReference type="InterPro" id="IPR045621">
    <property type="entry name" value="BPD_transp_1_N"/>
</dbReference>
<evidence type="ECO:0000259" key="8">
    <source>
        <dbReference type="PROSITE" id="PS50928"/>
    </source>
</evidence>
<feature type="transmembrane region" description="Helical" evidence="7">
    <location>
        <begin position="136"/>
        <end position="164"/>
    </location>
</feature>
<feature type="transmembrane region" description="Helical" evidence="7">
    <location>
        <begin position="100"/>
        <end position="124"/>
    </location>
</feature>
<dbReference type="CDD" id="cd06261">
    <property type="entry name" value="TM_PBP2"/>
    <property type="match status" value="1"/>
</dbReference>
<dbReference type="PANTHER" id="PTHR43163:SF9">
    <property type="entry name" value="ABC TRANSPORTER PERMEASE PROTEIN"/>
    <property type="match status" value="1"/>
</dbReference>
<dbReference type="PROSITE" id="PS50928">
    <property type="entry name" value="ABC_TM1"/>
    <property type="match status" value="1"/>
</dbReference>
<feature type="transmembrane region" description="Helical" evidence="7">
    <location>
        <begin position="292"/>
        <end position="315"/>
    </location>
</feature>
<evidence type="ECO:0000256" key="1">
    <source>
        <dbReference type="ARBA" id="ARBA00004651"/>
    </source>
</evidence>
<proteinExistence type="inferred from homology"/>
<protein>
    <submittedName>
        <fullName evidence="9">ABC transporter permease</fullName>
    </submittedName>
</protein>
<sequence>MTSIARAVLYRTAHVLGLLLAVLVFNFLLIHLAPGDPAQVIAGDMGGATPEVLAEIRTRFGLDLPLHEQLLAYLGRVLTGDLGYSFYFDRPVTALIGQRILPTLILVLSALVLAVVVGTVLGVISARWPRSWFSHALTVLSLAGYSAPVFWTGILLLILFASVWPLFPVTGMYSGIGDRTGISYLIDVAHHLVLPAFTLAIVYIAQYSRLSRAAMLDVLGSDYIRTARAKGLGEGKVIFKHALRNAILPVITMAGLQFSNLFAGAVLVETVFGWPGMGRLAFESILRRDAPTILGILFFSALVVIVANQLTDLFYRLADPRIAGKGSR</sequence>
<dbReference type="Proteomes" id="UP000584642">
    <property type="component" value="Unassembled WGS sequence"/>
</dbReference>
<dbReference type="Gene3D" id="1.10.3720.10">
    <property type="entry name" value="MetI-like"/>
    <property type="match status" value="1"/>
</dbReference>
<dbReference type="SUPFAM" id="SSF161098">
    <property type="entry name" value="MetI-like"/>
    <property type="match status" value="1"/>
</dbReference>
<evidence type="ECO:0000256" key="4">
    <source>
        <dbReference type="ARBA" id="ARBA00022692"/>
    </source>
</evidence>
<dbReference type="EMBL" id="JABFDB010000039">
    <property type="protein sequence ID" value="NYZ24337.1"/>
    <property type="molecule type" value="Genomic_DNA"/>
</dbReference>
<feature type="transmembrane region" description="Helical" evidence="7">
    <location>
        <begin position="12"/>
        <end position="33"/>
    </location>
</feature>
<keyword evidence="3" id="KW-1003">Cell membrane</keyword>
<organism evidence="9 10">
    <name type="scientific">Azospirillum oleiclasticum</name>
    <dbReference type="NCBI Taxonomy" id="2735135"/>
    <lineage>
        <taxon>Bacteria</taxon>
        <taxon>Pseudomonadati</taxon>
        <taxon>Pseudomonadota</taxon>
        <taxon>Alphaproteobacteria</taxon>
        <taxon>Rhodospirillales</taxon>
        <taxon>Azospirillaceae</taxon>
        <taxon>Azospirillum</taxon>
    </lineage>
</organism>
<dbReference type="RefSeq" id="WP_180286111.1">
    <property type="nucleotide sequence ID" value="NZ_JABFDB010000039.1"/>
</dbReference>
<keyword evidence="4 7" id="KW-0812">Transmembrane</keyword>
<feature type="transmembrane region" description="Helical" evidence="7">
    <location>
        <begin position="184"/>
        <end position="205"/>
    </location>
</feature>
<comment type="subcellular location">
    <subcellularLocation>
        <location evidence="1 7">Cell membrane</location>
        <topology evidence="1 7">Multi-pass membrane protein</topology>
    </subcellularLocation>
</comment>
<reference evidence="9 10" key="1">
    <citation type="submission" date="2020-05" db="EMBL/GenBank/DDBJ databases">
        <title>Azospirillum oleiclasticum sp. nov, a nitrogen-fixing and heavy crude oil-emulsifying bacterium isolated from the crude oil of Yumen Oilfield.</title>
        <authorList>
            <person name="Wu D."/>
            <person name="Cai M."/>
            <person name="Zhang X."/>
        </authorList>
    </citation>
    <scope>NUCLEOTIDE SEQUENCE [LARGE SCALE GENOMIC DNA]</scope>
    <source>
        <strain evidence="9 10">ROY-1-1-2</strain>
    </source>
</reference>
<dbReference type="Pfam" id="PF00528">
    <property type="entry name" value="BPD_transp_1"/>
    <property type="match status" value="1"/>
</dbReference>
<evidence type="ECO:0000256" key="5">
    <source>
        <dbReference type="ARBA" id="ARBA00022989"/>
    </source>
</evidence>